<evidence type="ECO:0000256" key="9">
    <source>
        <dbReference type="RuleBase" id="RU000320"/>
    </source>
</evidence>
<dbReference type="Pfam" id="PF13244">
    <property type="entry name" value="MbhD"/>
    <property type="match status" value="1"/>
</dbReference>
<feature type="domain" description="NADH-Ubiquinone oxidoreductase (complex I) chain 5 N-terminal" evidence="13">
    <location>
        <begin position="63"/>
        <end position="106"/>
    </location>
</feature>
<evidence type="ECO:0000256" key="3">
    <source>
        <dbReference type="ARBA" id="ARBA00022449"/>
    </source>
</evidence>
<feature type="domain" description="Na+/H+ antiporter MnhB subunit-related protein" evidence="14">
    <location>
        <begin position="803"/>
        <end position="926"/>
    </location>
</feature>
<evidence type="ECO:0000256" key="2">
    <source>
        <dbReference type="ARBA" id="ARBA00022448"/>
    </source>
</evidence>
<feature type="domain" description="MrpA C-terminal/MbhE" evidence="16">
    <location>
        <begin position="692"/>
        <end position="770"/>
    </location>
</feature>
<feature type="domain" description="MrpA C-terminal/MbhD" evidence="15">
    <location>
        <begin position="610"/>
        <end position="674"/>
    </location>
</feature>
<feature type="transmembrane region" description="Helical" evidence="11">
    <location>
        <begin position="78"/>
        <end position="101"/>
    </location>
</feature>
<dbReference type="InterPro" id="IPR025383">
    <property type="entry name" value="MrpA_C/MbhD"/>
</dbReference>
<keyword evidence="18" id="KW-1185">Reference proteome</keyword>
<feature type="compositionally biased region" description="Basic residues" evidence="10">
    <location>
        <begin position="947"/>
        <end position="959"/>
    </location>
</feature>
<feature type="transmembrane region" description="Helical" evidence="11">
    <location>
        <begin position="871"/>
        <end position="890"/>
    </location>
</feature>
<feature type="transmembrane region" description="Helical" evidence="11">
    <location>
        <begin position="463"/>
        <end position="484"/>
    </location>
</feature>
<evidence type="ECO:0000256" key="7">
    <source>
        <dbReference type="ARBA" id="ARBA00023065"/>
    </source>
</evidence>
<feature type="transmembrane region" description="Helical" evidence="11">
    <location>
        <begin position="298"/>
        <end position="317"/>
    </location>
</feature>
<evidence type="ECO:0000259" key="15">
    <source>
        <dbReference type="Pfam" id="PF13244"/>
    </source>
</evidence>
<evidence type="ECO:0000313" key="18">
    <source>
        <dbReference type="Proteomes" id="UP000625574"/>
    </source>
</evidence>
<dbReference type="NCBIfam" id="NF009284">
    <property type="entry name" value="PRK12644.1"/>
    <property type="match status" value="1"/>
</dbReference>
<dbReference type="Proteomes" id="UP000625574">
    <property type="component" value="Unassembled WGS sequence"/>
</dbReference>
<evidence type="ECO:0000256" key="8">
    <source>
        <dbReference type="ARBA" id="ARBA00023136"/>
    </source>
</evidence>
<feature type="transmembrane region" description="Helical" evidence="11">
    <location>
        <begin position="691"/>
        <end position="709"/>
    </location>
</feature>
<evidence type="ECO:0000256" key="6">
    <source>
        <dbReference type="ARBA" id="ARBA00022989"/>
    </source>
</evidence>
<dbReference type="EMBL" id="JAEIOT010000008">
    <property type="protein sequence ID" value="MBI9001023.1"/>
    <property type="molecule type" value="Genomic_DNA"/>
</dbReference>
<evidence type="ECO:0000256" key="5">
    <source>
        <dbReference type="ARBA" id="ARBA00022692"/>
    </source>
</evidence>
<feature type="transmembrane region" description="Helical" evidence="11">
    <location>
        <begin position="747"/>
        <end position="766"/>
    </location>
</feature>
<feature type="transmembrane region" description="Helical" evidence="11">
    <location>
        <begin position="652"/>
        <end position="670"/>
    </location>
</feature>
<organism evidence="17 18">
    <name type="scientific">Corynebacterium marambiense</name>
    <dbReference type="NCBI Taxonomy" id="2765364"/>
    <lineage>
        <taxon>Bacteria</taxon>
        <taxon>Bacillati</taxon>
        <taxon>Actinomycetota</taxon>
        <taxon>Actinomycetes</taxon>
        <taxon>Mycobacteriales</taxon>
        <taxon>Corynebacteriaceae</taxon>
        <taxon>Corynebacterium</taxon>
    </lineage>
</organism>
<evidence type="ECO:0000259" key="14">
    <source>
        <dbReference type="Pfam" id="PF04039"/>
    </source>
</evidence>
<keyword evidence="4" id="KW-1003">Cell membrane</keyword>
<protein>
    <submittedName>
        <fullName evidence="17">Na+/H+ antiporter subunit A</fullName>
    </submittedName>
</protein>
<feature type="transmembrane region" description="Helical" evidence="11">
    <location>
        <begin position="368"/>
        <end position="391"/>
    </location>
</feature>
<feature type="transmembrane region" description="Helical" evidence="11">
    <location>
        <begin position="603"/>
        <end position="621"/>
    </location>
</feature>
<dbReference type="Pfam" id="PF00361">
    <property type="entry name" value="Proton_antipo_M"/>
    <property type="match status" value="1"/>
</dbReference>
<evidence type="ECO:0000256" key="11">
    <source>
        <dbReference type="SAM" id="Phobius"/>
    </source>
</evidence>
<keyword evidence="3" id="KW-0050">Antiport</keyword>
<sequence length="986" mass="103590">MLIVLSALAAATITAPVLIRKLGRPAFGLLALVPGGAFAWTLRSWLAGDFAPGSTPPAVDIPWMSAAHLDITLVLDPLAAVFALIILGIGALILCYCWGYFDSNPRRLSVFGAQMIAFTMVMYGLVTADNLLLMYVFWELTSVLSFLLVGYYGERASSRRAAGQALMVTSLGGLAMLVGIILLGTTSGIWDLSALIGAGTPVSSTATSTAVVLILAGALSKSAIAPMHFWLPGAMAAPTPVSAYLHSAAMVKAGIYLVARLSPELNQIASWHLVVIPAGLLTMLMAGWMALRQVDLKLILAYGTVSQLGFIIAVVGIGSPGALLAGLALTVAHALFKATLFMIVGAIDRTTGTRDIRELSGLGRAHPALFALAVTAAASMAGVPGTVGFVAKEATVSTLLGESLLTGMPGKLMLVGVVAGSTLTVAYSLYFLHGAFATKDTDHTTGGGTSPAVAKANPIITPLWLPPAVLAGGGIILGLTPSPLDVVLNTYAGASAHLALWHGWTLPLLISAIMLTCGVILHWQRNTVSQLHFSRPALGNANLAYDTVVDTLRRVSLRITATTQRGSLPVNEAVILATLVVLPLTMLVTGARTDIRMELWDSPVQGLVVVIIVIAAIAATVMDNRLSALILVGMTGYGVAVIFALHGAPDLALTQLLVETVSVVVFVLVLRKLPASTDNAGPEQDHTRLRAWLAVAVGLTVTILGAFAMNARSTLPVSIHIPSLASRIGHGSNAVNVLLVDIRAWDTFGEISVLVIVATGVASLVYRTRSFSRVSRRPTLRTEAPSWLAAPVEDAKARNRSFMMEVATRILFPSMITLSLYFFFAGHNAPGGGFAGGLVAALAFMLRYLAGGREELEEALPIDASRVLGTGLLLSAGSVIAPMILARPPLASANTDLEIPLIGTVHVVSPLLFDAGVYLIVIGLVLHILRSLGAQLDIDEEQRRRRARERARRLARRKAAQPPGRNTGATTNGKPERTIPTGRKSG</sequence>
<dbReference type="InterPro" id="IPR001750">
    <property type="entry name" value="ND/Mrp_TM"/>
</dbReference>
<feature type="transmembrane region" description="Helical" evidence="11">
    <location>
        <begin position="323"/>
        <end position="347"/>
    </location>
</feature>
<evidence type="ECO:0000256" key="10">
    <source>
        <dbReference type="SAM" id="MobiDB-lite"/>
    </source>
</evidence>
<evidence type="ECO:0000256" key="4">
    <source>
        <dbReference type="ARBA" id="ARBA00022475"/>
    </source>
</evidence>
<evidence type="ECO:0000313" key="17">
    <source>
        <dbReference type="EMBL" id="MBI9001023.1"/>
    </source>
</evidence>
<feature type="transmembrane region" description="Helical" evidence="11">
    <location>
        <begin position="108"/>
        <end position="126"/>
    </location>
</feature>
<feature type="transmembrane region" description="Helical" evidence="11">
    <location>
        <begin position="504"/>
        <end position="523"/>
    </location>
</feature>
<feature type="region of interest" description="Disordered" evidence="10">
    <location>
        <begin position="947"/>
        <end position="986"/>
    </location>
</feature>
<dbReference type="PRINTS" id="PR01434">
    <property type="entry name" value="NADHDHGNASE5"/>
</dbReference>
<feature type="transmembrane region" description="Helical" evidence="11">
    <location>
        <begin position="910"/>
        <end position="929"/>
    </location>
</feature>
<dbReference type="Pfam" id="PF00662">
    <property type="entry name" value="Proton_antipo_N"/>
    <property type="match status" value="1"/>
</dbReference>
<keyword evidence="2" id="KW-0813">Transport</keyword>
<evidence type="ECO:0000259" key="13">
    <source>
        <dbReference type="Pfam" id="PF00662"/>
    </source>
</evidence>
<gene>
    <name evidence="17" type="ORF">JDV76_08595</name>
</gene>
<dbReference type="PANTHER" id="PTHR43373:SF1">
    <property type="entry name" value="NA(+)_H(+) ANTIPORTER SUBUNIT A"/>
    <property type="match status" value="1"/>
</dbReference>
<feature type="transmembrane region" description="Helical" evidence="11">
    <location>
        <begin position="411"/>
        <end position="432"/>
    </location>
</feature>
<feature type="transmembrane region" description="Helical" evidence="11">
    <location>
        <begin position="806"/>
        <end position="825"/>
    </location>
</feature>
<feature type="transmembrane region" description="Helical" evidence="11">
    <location>
        <begin position="268"/>
        <end position="291"/>
    </location>
</feature>
<evidence type="ECO:0000256" key="1">
    <source>
        <dbReference type="ARBA" id="ARBA00004651"/>
    </source>
</evidence>
<evidence type="ECO:0000259" key="12">
    <source>
        <dbReference type="Pfam" id="PF00361"/>
    </source>
</evidence>
<keyword evidence="8 11" id="KW-0472">Membrane</keyword>
<name>A0ABS0W051_9CORY</name>
<dbReference type="Pfam" id="PF20501">
    <property type="entry name" value="MbhE"/>
    <property type="match status" value="1"/>
</dbReference>
<dbReference type="PANTHER" id="PTHR43373">
    <property type="entry name" value="NA(+)/H(+) ANTIPORTER SUBUNIT"/>
    <property type="match status" value="1"/>
</dbReference>
<dbReference type="InterPro" id="IPR050616">
    <property type="entry name" value="CPA3_Na-H_Antiporter_A"/>
</dbReference>
<dbReference type="RefSeq" id="WP_198736601.1">
    <property type="nucleotide sequence ID" value="NZ_JAEIOT010000008.1"/>
</dbReference>
<proteinExistence type="predicted"/>
<feature type="transmembrane region" description="Helical" evidence="11">
    <location>
        <begin position="628"/>
        <end position="646"/>
    </location>
</feature>
<comment type="caution">
    <text evidence="17">The sequence shown here is derived from an EMBL/GenBank/DDBJ whole genome shotgun (WGS) entry which is preliminary data.</text>
</comment>
<evidence type="ECO:0000259" key="16">
    <source>
        <dbReference type="Pfam" id="PF20501"/>
    </source>
</evidence>
<reference evidence="17 18" key="1">
    <citation type="submission" date="2020-12" db="EMBL/GenBank/DDBJ databases">
        <title>Genome public.</title>
        <authorList>
            <person name="Sun Q."/>
        </authorList>
    </citation>
    <scope>NUCLEOTIDE SEQUENCE [LARGE SCALE GENOMIC DNA]</scope>
    <source>
        <strain evidence="17 18">CCM 8864</strain>
    </source>
</reference>
<feature type="transmembrane region" description="Helical" evidence="11">
    <location>
        <begin position="165"/>
        <end position="190"/>
    </location>
</feature>
<comment type="subcellular location">
    <subcellularLocation>
        <location evidence="1">Cell membrane</location>
        <topology evidence="1">Multi-pass membrane protein</topology>
    </subcellularLocation>
    <subcellularLocation>
        <location evidence="9">Membrane</location>
        <topology evidence="9">Multi-pass membrane protein</topology>
    </subcellularLocation>
</comment>
<keyword evidence="7" id="KW-0406">Ion transport</keyword>
<keyword evidence="6 11" id="KW-1133">Transmembrane helix</keyword>
<feature type="transmembrane region" description="Helical" evidence="11">
    <location>
        <begin position="132"/>
        <end position="153"/>
    </location>
</feature>
<accession>A0ABS0W051</accession>
<keyword evidence="5 9" id="KW-0812">Transmembrane</keyword>
<feature type="transmembrane region" description="Helical" evidence="11">
    <location>
        <begin position="573"/>
        <end position="591"/>
    </location>
</feature>
<feature type="domain" description="NADH:quinone oxidoreductase/Mrp antiporter transmembrane" evidence="12">
    <location>
        <begin position="128"/>
        <end position="405"/>
    </location>
</feature>
<dbReference type="InterPro" id="IPR046806">
    <property type="entry name" value="MrpA_C/MbhE"/>
</dbReference>
<dbReference type="InterPro" id="IPR007182">
    <property type="entry name" value="MnhB"/>
</dbReference>
<dbReference type="InterPro" id="IPR001516">
    <property type="entry name" value="Proton_antipo_N"/>
</dbReference>
<feature type="transmembrane region" description="Helical" evidence="11">
    <location>
        <begin position="831"/>
        <end position="850"/>
    </location>
</feature>
<dbReference type="Pfam" id="PF04039">
    <property type="entry name" value="MnhB"/>
    <property type="match status" value="1"/>
</dbReference>